<protein>
    <submittedName>
        <fullName evidence="2">Uncharacterized protein</fullName>
    </submittedName>
</protein>
<evidence type="ECO:0000313" key="3">
    <source>
        <dbReference type="Proteomes" id="UP001054945"/>
    </source>
</evidence>
<evidence type="ECO:0000313" key="2">
    <source>
        <dbReference type="EMBL" id="GIY18323.1"/>
    </source>
</evidence>
<evidence type="ECO:0000256" key="1">
    <source>
        <dbReference type="SAM" id="MobiDB-lite"/>
    </source>
</evidence>
<gene>
    <name evidence="2" type="ORF">CEXT_188651</name>
</gene>
<comment type="caution">
    <text evidence="2">The sequence shown here is derived from an EMBL/GenBank/DDBJ whole genome shotgun (WGS) entry which is preliminary data.</text>
</comment>
<keyword evidence="3" id="KW-1185">Reference proteome</keyword>
<sequence>MRRRGRRTPDPIGQKHSNPPTKSLRGSVDGRSNSVKQKPPSFCGEMAIHFGSLFRSLKLFTLHNNGQEHSPPILNSISTGNFSAIPEIHFQF</sequence>
<name>A0AAV4R7N3_CAEEX</name>
<proteinExistence type="predicted"/>
<reference evidence="2 3" key="1">
    <citation type="submission" date="2021-06" db="EMBL/GenBank/DDBJ databases">
        <title>Caerostris extrusa draft genome.</title>
        <authorList>
            <person name="Kono N."/>
            <person name="Arakawa K."/>
        </authorList>
    </citation>
    <scope>NUCLEOTIDE SEQUENCE [LARGE SCALE GENOMIC DNA]</scope>
</reference>
<accession>A0AAV4R7N3</accession>
<dbReference type="AlphaFoldDB" id="A0AAV4R7N3"/>
<feature type="region of interest" description="Disordered" evidence="1">
    <location>
        <begin position="1"/>
        <end position="40"/>
    </location>
</feature>
<dbReference type="EMBL" id="BPLR01007610">
    <property type="protein sequence ID" value="GIY18323.1"/>
    <property type="molecule type" value="Genomic_DNA"/>
</dbReference>
<dbReference type="Proteomes" id="UP001054945">
    <property type="component" value="Unassembled WGS sequence"/>
</dbReference>
<organism evidence="2 3">
    <name type="scientific">Caerostris extrusa</name>
    <name type="common">Bark spider</name>
    <name type="synonym">Caerostris bankana</name>
    <dbReference type="NCBI Taxonomy" id="172846"/>
    <lineage>
        <taxon>Eukaryota</taxon>
        <taxon>Metazoa</taxon>
        <taxon>Ecdysozoa</taxon>
        <taxon>Arthropoda</taxon>
        <taxon>Chelicerata</taxon>
        <taxon>Arachnida</taxon>
        <taxon>Araneae</taxon>
        <taxon>Araneomorphae</taxon>
        <taxon>Entelegynae</taxon>
        <taxon>Araneoidea</taxon>
        <taxon>Araneidae</taxon>
        <taxon>Caerostris</taxon>
    </lineage>
</organism>